<comment type="caution">
    <text evidence="3">The sequence shown here is derived from an EMBL/GenBank/DDBJ whole genome shotgun (WGS) entry which is preliminary data.</text>
</comment>
<dbReference type="EMBL" id="JBHLSS010000101">
    <property type="protein sequence ID" value="MFC0711018.1"/>
    <property type="molecule type" value="Genomic_DNA"/>
</dbReference>
<feature type="domain" description="DUF7844" evidence="2">
    <location>
        <begin position="25"/>
        <end position="252"/>
    </location>
</feature>
<dbReference type="Proteomes" id="UP001589891">
    <property type="component" value="Unassembled WGS sequence"/>
</dbReference>
<evidence type="ECO:0000313" key="3">
    <source>
        <dbReference type="EMBL" id="MFC0711018.1"/>
    </source>
</evidence>
<dbReference type="Pfam" id="PF25226">
    <property type="entry name" value="DUF7844"/>
    <property type="match status" value="1"/>
</dbReference>
<sequence>MTRGHAWLLAAVLLQASAGLHAELRLVLHAEGLSESERQASRALLDEAQAALPPRLREQLDRRVEVRWSSRLPENGYGRASRPDRLELSAILLPGLADGSAAAARTGRPHGTMRRELLATVLHELTHLYDRSRAWSTEDRLLMNRCRQQADSLGPIGLAEHCRGQTARRFTLSDDPRLLDLAGWQQAVGRRGERERDNGQVARSPDLYELSNPREFVAVNIEYFLLDPAYACRRPSLYRYFREHFDWAPATHAECPPTYPYLNASRDFARRPLGQLDPERVYEVDYLFAEANDNWASRWGHSMLRLVICAPGRPRGPACRLDLDHHLVLSYRAFVGDVQLSSWAGLTGSYPSRLFILPLDQVIDEYTKVELRNLTSVPLRLSDEERRSLVERAVEQHWSYDGDYWFLSNNCAVETLKLLRAGTARSELESLDSIMPNGLLELLVGRGLADRSRLDDPQEALRLGYRFDSFRERYQAMFAILRQRLSVPQESVENWLALPADERRPWFARTDLRASAALLLLEQAAMRRQLLLAQEELKQRYLSGRQEDRRSPELAKASATLDKILANSGFLSRPAELLDGGYGLPQAGEWAHLEQQSTARQQNLRQLNDDLDQELRTLLPAQRLTELQGVETNLHQLGDHLRALHKAADGLQLPGSELVRPAPL</sequence>
<protein>
    <submittedName>
        <fullName evidence="3">DUF4105 domain-containing protein</fullName>
    </submittedName>
</protein>
<dbReference type="Gene3D" id="3.40.390.10">
    <property type="entry name" value="Collagenase (Catalytic Domain)"/>
    <property type="match status" value="1"/>
</dbReference>
<dbReference type="InterPro" id="IPR024079">
    <property type="entry name" value="MetalloPept_cat_dom_sf"/>
</dbReference>
<dbReference type="InterPro" id="IPR057166">
    <property type="entry name" value="DUF7844"/>
</dbReference>
<keyword evidence="4" id="KW-1185">Reference proteome</keyword>
<dbReference type="RefSeq" id="WP_376947667.1">
    <property type="nucleotide sequence ID" value="NZ_CP171449.1"/>
</dbReference>
<proteinExistence type="predicted"/>
<feature type="domain" description="Lnb N-terminal periplasmic" evidence="1">
    <location>
        <begin position="273"/>
        <end position="429"/>
    </location>
</feature>
<accession>A0ABV6SP77</accession>
<dbReference type="Pfam" id="PF13387">
    <property type="entry name" value="Lnb_N"/>
    <property type="match status" value="1"/>
</dbReference>
<name>A0ABV6SP77_AZOPA</name>
<evidence type="ECO:0000259" key="1">
    <source>
        <dbReference type="Pfam" id="PF13387"/>
    </source>
</evidence>
<dbReference type="InterPro" id="IPR025178">
    <property type="entry name" value="Lnb_N"/>
</dbReference>
<evidence type="ECO:0000259" key="2">
    <source>
        <dbReference type="Pfam" id="PF25226"/>
    </source>
</evidence>
<evidence type="ECO:0000313" key="4">
    <source>
        <dbReference type="Proteomes" id="UP001589891"/>
    </source>
</evidence>
<organism evidence="3 4">
    <name type="scientific">Azorhizophilus paspali</name>
    <name type="common">Azotobacter paspali</name>
    <dbReference type="NCBI Taxonomy" id="69963"/>
    <lineage>
        <taxon>Bacteria</taxon>
        <taxon>Pseudomonadati</taxon>
        <taxon>Pseudomonadota</taxon>
        <taxon>Gammaproteobacteria</taxon>
        <taxon>Pseudomonadales</taxon>
        <taxon>Pseudomonadaceae</taxon>
        <taxon>Azorhizophilus</taxon>
    </lineage>
</organism>
<gene>
    <name evidence="3" type="ORF">ACFFGX_16145</name>
</gene>
<reference evidence="3 4" key="1">
    <citation type="submission" date="2024-09" db="EMBL/GenBank/DDBJ databases">
        <authorList>
            <person name="Sun Q."/>
            <person name="Mori K."/>
        </authorList>
    </citation>
    <scope>NUCLEOTIDE SEQUENCE [LARGE SCALE GENOMIC DNA]</scope>
    <source>
        <strain evidence="3 4">NCAIM B.01794</strain>
    </source>
</reference>